<evidence type="ECO:0000313" key="1">
    <source>
        <dbReference type="EMBL" id="KAF2863897.1"/>
    </source>
</evidence>
<organism evidence="1 2">
    <name type="scientific">Piedraia hortae CBS 480.64</name>
    <dbReference type="NCBI Taxonomy" id="1314780"/>
    <lineage>
        <taxon>Eukaryota</taxon>
        <taxon>Fungi</taxon>
        <taxon>Dikarya</taxon>
        <taxon>Ascomycota</taxon>
        <taxon>Pezizomycotina</taxon>
        <taxon>Dothideomycetes</taxon>
        <taxon>Dothideomycetidae</taxon>
        <taxon>Capnodiales</taxon>
        <taxon>Piedraiaceae</taxon>
        <taxon>Piedraia</taxon>
    </lineage>
</organism>
<proteinExistence type="predicted"/>
<keyword evidence="2" id="KW-1185">Reference proteome</keyword>
<reference evidence="1" key="1">
    <citation type="journal article" date="2020" name="Stud. Mycol.">
        <title>101 Dothideomycetes genomes: a test case for predicting lifestyles and emergence of pathogens.</title>
        <authorList>
            <person name="Haridas S."/>
            <person name="Albert R."/>
            <person name="Binder M."/>
            <person name="Bloem J."/>
            <person name="Labutti K."/>
            <person name="Salamov A."/>
            <person name="Andreopoulos B."/>
            <person name="Baker S."/>
            <person name="Barry K."/>
            <person name="Bills G."/>
            <person name="Bluhm B."/>
            <person name="Cannon C."/>
            <person name="Castanera R."/>
            <person name="Culley D."/>
            <person name="Daum C."/>
            <person name="Ezra D."/>
            <person name="Gonzalez J."/>
            <person name="Henrissat B."/>
            <person name="Kuo A."/>
            <person name="Liang C."/>
            <person name="Lipzen A."/>
            <person name="Lutzoni F."/>
            <person name="Magnuson J."/>
            <person name="Mondo S."/>
            <person name="Nolan M."/>
            <person name="Ohm R."/>
            <person name="Pangilinan J."/>
            <person name="Park H.-J."/>
            <person name="Ramirez L."/>
            <person name="Alfaro M."/>
            <person name="Sun H."/>
            <person name="Tritt A."/>
            <person name="Yoshinaga Y."/>
            <person name="Zwiers L.-H."/>
            <person name="Turgeon B."/>
            <person name="Goodwin S."/>
            <person name="Spatafora J."/>
            <person name="Crous P."/>
            <person name="Grigoriev I."/>
        </authorList>
    </citation>
    <scope>NUCLEOTIDE SEQUENCE</scope>
    <source>
        <strain evidence="1">CBS 480.64</strain>
    </source>
</reference>
<name>A0A6A7C9G9_9PEZI</name>
<dbReference type="AlphaFoldDB" id="A0A6A7C9G9"/>
<gene>
    <name evidence="1" type="ORF">K470DRAFT_254768</name>
</gene>
<accession>A0A6A7C9G9</accession>
<dbReference type="Proteomes" id="UP000799421">
    <property type="component" value="Unassembled WGS sequence"/>
</dbReference>
<dbReference type="EMBL" id="MU005959">
    <property type="protein sequence ID" value="KAF2863897.1"/>
    <property type="molecule type" value="Genomic_DNA"/>
</dbReference>
<dbReference type="SUPFAM" id="SSF81383">
    <property type="entry name" value="F-box domain"/>
    <property type="match status" value="1"/>
</dbReference>
<evidence type="ECO:0000313" key="2">
    <source>
        <dbReference type="Proteomes" id="UP000799421"/>
    </source>
</evidence>
<protein>
    <submittedName>
        <fullName evidence="1">Uncharacterized protein</fullName>
    </submittedName>
</protein>
<sequence length="96" mass="10978">MPSYQPVRKMIRALSNFSAEALVSIFQQLETDLGSLCHVTLVCKPFDDVRTEVLWRKATNALFQVDSQQSLAKKFRHPHEYDGKGKINYSHLRGPS</sequence>
<dbReference type="InterPro" id="IPR036047">
    <property type="entry name" value="F-box-like_dom_sf"/>
</dbReference>